<dbReference type="PATRIC" id="fig|1872076.5.peg.4538"/>
<dbReference type="PANTHER" id="PTHR43578:SF3">
    <property type="entry name" value="NADH-QUINONE OXIDOREDUCTASE SUBUNIT F"/>
    <property type="match status" value="1"/>
</dbReference>
<keyword evidence="7" id="KW-0560">Oxidoreductase</keyword>
<dbReference type="SUPFAM" id="SSF142019">
    <property type="entry name" value="Nqo1 FMN-binding domain-like"/>
    <property type="match status" value="1"/>
</dbReference>
<dbReference type="InterPro" id="IPR017900">
    <property type="entry name" value="4Fe4S_Fe_S_CS"/>
</dbReference>
<dbReference type="FunFam" id="1.20.1440.230:FF:000001">
    <property type="entry name" value="Mitochondrial NADH dehydrogenase flavoprotein 1"/>
    <property type="match status" value="1"/>
</dbReference>
<name>A0A1E3X600_9BACT</name>
<dbReference type="InterPro" id="IPR036249">
    <property type="entry name" value="Thioredoxin-like_sf"/>
</dbReference>
<dbReference type="InterPro" id="IPR011538">
    <property type="entry name" value="Nuo51_FMN-bd"/>
</dbReference>
<keyword evidence="4" id="KW-0408">Iron</keyword>
<evidence type="ECO:0000256" key="2">
    <source>
        <dbReference type="ARBA" id="ARBA00022485"/>
    </source>
</evidence>
<dbReference type="Gene3D" id="1.20.1440.230">
    <property type="entry name" value="NADH-ubiquinone oxidoreductase 51kDa subunit, iron-sulphur binding domain"/>
    <property type="match status" value="1"/>
</dbReference>
<dbReference type="SUPFAM" id="SSF140490">
    <property type="entry name" value="Nqo1C-terminal domain-like"/>
    <property type="match status" value="1"/>
</dbReference>
<dbReference type="Gene3D" id="3.10.20.600">
    <property type="match status" value="1"/>
</dbReference>
<dbReference type="FunFam" id="3.40.50.11540:FF:000001">
    <property type="entry name" value="NADH dehydrogenase [ubiquinone] flavoprotein 1, mitochondrial"/>
    <property type="match status" value="1"/>
</dbReference>
<keyword evidence="5" id="KW-0411">Iron-sulfur</keyword>
<evidence type="ECO:0000256" key="5">
    <source>
        <dbReference type="ARBA" id="ARBA00023014"/>
    </source>
</evidence>
<evidence type="ECO:0000256" key="3">
    <source>
        <dbReference type="ARBA" id="ARBA00022723"/>
    </source>
</evidence>
<keyword evidence="3" id="KW-0479">Metal-binding</keyword>
<evidence type="ECO:0000256" key="4">
    <source>
        <dbReference type="ARBA" id="ARBA00023004"/>
    </source>
</evidence>
<dbReference type="SUPFAM" id="SSF52833">
    <property type="entry name" value="Thioredoxin-like"/>
    <property type="match status" value="1"/>
</dbReference>
<dbReference type="InterPro" id="IPR019575">
    <property type="entry name" value="Nuop51_4Fe4S-bd"/>
</dbReference>
<dbReference type="Proteomes" id="UP000094056">
    <property type="component" value="Unassembled WGS sequence"/>
</dbReference>
<dbReference type="PANTHER" id="PTHR43578">
    <property type="entry name" value="NADH-QUINONE OXIDOREDUCTASE SUBUNIT F"/>
    <property type="match status" value="1"/>
</dbReference>
<sequence>MKKLLSLREFVDFRNQILIEQEAQNSKLTLVVCAGTGGQASGSNDIIRIIKRYILERTLHKKIRLRITGCLGFCEMDPFIIVEPGFHFYPKLKMNDIPTLIEASLDGRIVEELIYKEPLGLKRYHCQSDIPFFNKQKRTILGDNQRIDPIRILDYVNQGGYSSLVKALSNGDPEWIINEVKESGLRGRGGAGFPTGRKWELARNSNNSDKQKYIVCNADEGDPGAYMDRSVLEGNPHSIIEGMLIAGIAIGANKGFIYVRSEYPLAIKHSLIALRRVRDLGILGKNILGTGIDFDIEIVRGAGAFVCGEETALIKSIEGIRGEPKQRPPYPIEKGIWRHPTCINNVETLANISGIINRGGKEYAKVGEPGNTGTKIFSLVGKIRNTGLVEVPLGIKIREVIYDIGGGPVENGKIKAVQTGGPSGGCIPASMFDITIDYESLAKAGSIMGSGGMIVMDENTCMVDVAKYFMGFLKDESCGKCFTCRKGTQRMYEILEDISNGEGIMEQLELLEELALVVKDTTMCGLGQTAPNPVLSTLKYFHDEYIEHIKNNRCPAGVCKELITYSINNNCTGCLRCLRSCPENAITGEKKKLHIIDPTKCVKCGACKSVCNFDAVDVR</sequence>
<keyword evidence="2" id="KW-0004">4Fe-4S</keyword>
<evidence type="ECO:0000313" key="8">
    <source>
        <dbReference type="Proteomes" id="UP000094056"/>
    </source>
</evidence>
<dbReference type="Gene3D" id="3.30.70.20">
    <property type="match status" value="1"/>
</dbReference>
<dbReference type="SUPFAM" id="SSF142984">
    <property type="entry name" value="Nqo1 middle domain-like"/>
    <property type="match status" value="1"/>
</dbReference>
<evidence type="ECO:0000313" key="7">
    <source>
        <dbReference type="EMBL" id="ODS31080.1"/>
    </source>
</evidence>
<gene>
    <name evidence="7" type="primary">nuoF_1</name>
    <name evidence="7" type="ORF">SCARUB_03808</name>
</gene>
<dbReference type="Pfam" id="PF12838">
    <property type="entry name" value="Fer4_7"/>
    <property type="match status" value="1"/>
</dbReference>
<dbReference type="Gene3D" id="3.40.30.10">
    <property type="entry name" value="Glutaredoxin"/>
    <property type="match status" value="1"/>
</dbReference>
<dbReference type="Pfam" id="PF10589">
    <property type="entry name" value="NADH_4Fe-4S"/>
    <property type="match status" value="1"/>
</dbReference>
<evidence type="ECO:0000256" key="1">
    <source>
        <dbReference type="ARBA" id="ARBA00007523"/>
    </source>
</evidence>
<dbReference type="GO" id="GO:0016491">
    <property type="term" value="F:oxidoreductase activity"/>
    <property type="evidence" value="ECO:0007669"/>
    <property type="project" value="UniProtKB-KW"/>
</dbReference>
<proteinExistence type="inferred from homology"/>
<organism evidence="7 8">
    <name type="scientific">Candidatus Scalindua rubra</name>
    <dbReference type="NCBI Taxonomy" id="1872076"/>
    <lineage>
        <taxon>Bacteria</taxon>
        <taxon>Pseudomonadati</taxon>
        <taxon>Planctomycetota</taxon>
        <taxon>Candidatus Brocadiia</taxon>
        <taxon>Candidatus Brocadiales</taxon>
        <taxon>Candidatus Scalinduaceae</taxon>
        <taxon>Candidatus Scalindua</taxon>
    </lineage>
</organism>
<dbReference type="Pfam" id="PF01512">
    <property type="entry name" value="Complex1_51K"/>
    <property type="match status" value="1"/>
</dbReference>
<feature type="domain" description="4Fe-4S ferredoxin-type" evidence="6">
    <location>
        <begin position="592"/>
        <end position="619"/>
    </location>
</feature>
<accession>A0A1E3X600</accession>
<dbReference type="PROSITE" id="PS51379">
    <property type="entry name" value="4FE4S_FER_2"/>
    <property type="match status" value="2"/>
</dbReference>
<dbReference type="AlphaFoldDB" id="A0A1E3X600"/>
<dbReference type="InterPro" id="IPR017896">
    <property type="entry name" value="4Fe4S_Fe-S-bd"/>
</dbReference>
<dbReference type="CDD" id="cd02980">
    <property type="entry name" value="TRX_Fd_family"/>
    <property type="match status" value="1"/>
</dbReference>
<dbReference type="Gene3D" id="3.40.50.11540">
    <property type="entry name" value="NADH-ubiquinone oxidoreductase 51kDa subunit"/>
    <property type="match status" value="1"/>
</dbReference>
<dbReference type="GO" id="GO:0051539">
    <property type="term" value="F:4 iron, 4 sulfur cluster binding"/>
    <property type="evidence" value="ECO:0007669"/>
    <property type="project" value="UniProtKB-KW"/>
</dbReference>
<dbReference type="EMBL" id="MAYW01000146">
    <property type="protein sequence ID" value="ODS31080.1"/>
    <property type="molecule type" value="Genomic_DNA"/>
</dbReference>
<dbReference type="SUPFAM" id="SSF54862">
    <property type="entry name" value="4Fe-4S ferredoxins"/>
    <property type="match status" value="1"/>
</dbReference>
<comment type="caution">
    <text evidence="7">The sequence shown here is derived from an EMBL/GenBank/DDBJ whole genome shotgun (WGS) entry which is preliminary data.</text>
</comment>
<dbReference type="InterPro" id="IPR037225">
    <property type="entry name" value="Nuo51_FMN-bd_sf"/>
</dbReference>
<dbReference type="InterPro" id="IPR037207">
    <property type="entry name" value="Nuop51_4Fe4S-bd_sf"/>
</dbReference>
<keyword evidence="7" id="KW-0830">Ubiquinone</keyword>
<dbReference type="Gene3D" id="6.10.250.1450">
    <property type="match status" value="1"/>
</dbReference>
<reference evidence="7 8" key="1">
    <citation type="submission" date="2016-07" db="EMBL/GenBank/DDBJ databases">
        <title>Draft genome of Scalindua rubra, obtained from a brine-seawater interface in the Red Sea, sheds light on salt adaptation in anammox bacteria.</title>
        <authorList>
            <person name="Speth D.R."/>
            <person name="Lagkouvardos I."/>
            <person name="Wang Y."/>
            <person name="Qian P.-Y."/>
            <person name="Dutilh B.E."/>
            <person name="Jetten M.S."/>
        </authorList>
    </citation>
    <scope>NUCLEOTIDE SEQUENCE [LARGE SCALE GENOMIC DNA]</scope>
    <source>
        <strain evidence="7">BSI-1</strain>
    </source>
</reference>
<evidence type="ECO:0000259" key="6">
    <source>
        <dbReference type="PROSITE" id="PS51379"/>
    </source>
</evidence>
<dbReference type="GO" id="GO:0046872">
    <property type="term" value="F:metal ion binding"/>
    <property type="evidence" value="ECO:0007669"/>
    <property type="project" value="UniProtKB-KW"/>
</dbReference>
<dbReference type="PROSITE" id="PS00198">
    <property type="entry name" value="4FE4S_FER_1"/>
    <property type="match status" value="1"/>
</dbReference>
<protein>
    <submittedName>
        <fullName evidence="7">NADH:ubiquinone oxidoreductase 51 kDa subunit</fullName>
        <ecNumber evidence="7">1.6.5.3</ecNumber>
    </submittedName>
</protein>
<comment type="similarity">
    <text evidence="1">Belongs to the complex I 51 kDa subunit family.</text>
</comment>
<dbReference type="SMART" id="SM00928">
    <property type="entry name" value="NADH_4Fe-4S"/>
    <property type="match status" value="1"/>
</dbReference>
<dbReference type="EC" id="1.6.5.3" evidence="7"/>
<feature type="domain" description="4Fe-4S ferredoxin-type" evidence="6">
    <location>
        <begin position="563"/>
        <end position="591"/>
    </location>
</feature>